<dbReference type="AlphaFoldDB" id="B9BL40"/>
<dbReference type="Proteomes" id="UP000004535">
    <property type="component" value="Unassembled WGS sequence"/>
</dbReference>
<evidence type="ECO:0000313" key="1">
    <source>
        <dbReference type="EMBL" id="EEE08657.1"/>
    </source>
</evidence>
<organism evidence="1 2">
    <name type="scientific">Burkholderia multivorans CGD2</name>
    <dbReference type="NCBI Taxonomy" id="513052"/>
    <lineage>
        <taxon>Bacteria</taxon>
        <taxon>Pseudomonadati</taxon>
        <taxon>Pseudomonadota</taxon>
        <taxon>Betaproteobacteria</taxon>
        <taxon>Burkholderiales</taxon>
        <taxon>Burkholderiaceae</taxon>
        <taxon>Burkholderia</taxon>
        <taxon>Burkholderia cepacia complex</taxon>
    </lineage>
</organism>
<accession>B9BL40</accession>
<gene>
    <name evidence="1" type="ORF">BURMUCGD2_5798</name>
</gene>
<reference evidence="1 2" key="1">
    <citation type="journal article" date="2012" name="J. Bacteriol.">
        <title>Draft Genome Sequence Determination for Cystic Fibrosis and Chronic Granulomatous Disease Burkholderia multivorans Isolates.</title>
        <authorList>
            <person name="Varga J.J."/>
            <person name="Losada L."/>
            <person name="Zelazny A.M."/>
            <person name="Brinkac L."/>
            <person name="Harkins D."/>
            <person name="Radune D."/>
            <person name="Hostetler J."/>
            <person name="Sampaio E.P."/>
            <person name="Ronning C.M."/>
            <person name="Nierman W.C."/>
            <person name="Greenberg D.E."/>
            <person name="Holland S.M."/>
            <person name="Goldberg J.B."/>
        </authorList>
    </citation>
    <scope>NUCLEOTIDE SEQUENCE [LARGE SCALE GENOMIC DNA]</scope>
    <source>
        <strain evidence="1 2">CGD2</strain>
    </source>
</reference>
<proteinExistence type="predicted"/>
<sequence>MRCARARIANATDAHERDARRRARLTLVRGDAAWLDAAFA</sequence>
<dbReference type="EMBL" id="ACFC01000002">
    <property type="protein sequence ID" value="EEE08657.1"/>
    <property type="molecule type" value="Genomic_DNA"/>
</dbReference>
<name>B9BL40_9BURK</name>
<comment type="caution">
    <text evidence="1">The sequence shown here is derived from an EMBL/GenBank/DDBJ whole genome shotgun (WGS) entry which is preliminary data.</text>
</comment>
<protein>
    <submittedName>
        <fullName evidence="1">Uncharacterized protein</fullName>
    </submittedName>
</protein>
<evidence type="ECO:0000313" key="2">
    <source>
        <dbReference type="Proteomes" id="UP000004535"/>
    </source>
</evidence>